<feature type="compositionally biased region" description="Polar residues" evidence="4">
    <location>
        <begin position="63"/>
        <end position="85"/>
    </location>
</feature>
<dbReference type="PANTHER" id="PTHR13251">
    <property type="entry name" value="EPILEPSY HOLOPROSENCEPHALY CANDIDATE 1/TMEM1"/>
    <property type="match status" value="1"/>
</dbReference>
<sequence>MQSSSSKVICEYYDPSALFPLVSKHLSEKLPLRNLHWKSPTRPLRSIDSLHVEFVPSPEQIGDGTQTPSGSANDVPTSQRPSEPATSVGKERRHQIPGLRQTPYLKLYLLRCDEGDTYKSTSRKQLRDWLKSHTPPSQSSSKPNSQENHDAFEWLILHVVLPDTAAAAQPRFSGSSSSTGNSTPPLERSSSGTRWPGRGSSTIFEKIRSDFNSSSKSAPDRVAQIRLKRDDVPPPNVPPSAASGPPISESPQEQLNAWNDLISKLKTLILLSFDQRVSQYEEDIREKDSQRSLPGWNFCTFFVLKEGLARGFESVGLVEDALVGYDELSIGLDTIVREQAEGASEGHGGSFLEHTEDLKDLLKATSEEDHPSKPINDTKKNYRELILSNNISIFDFRCYIFSRQMTLLLRLGNAQSARTQLAGIQSGPLTTKRRASFDGGANLSTFDLTSGDNHEDFVSLAELCQRSLSFLTMIARILREDMRICAESRSEPVSDAVLDNVIASWCYRLAQQVLDETAVPAVSDQGSKFAASPKKMPSSPRGSELNLPARSSSLASRRTSVADFPYNQPPPSGQVVFDRGKFNPYPPSPLAPNAPGARSGLQELAAHRAELYLIERKIVERLAGLRKWTVGWSMFDSKQSKTDSTLSDVNLDEDSEPQSESEDVEKHEDSNDSDYSSEGLSSSGLSKASSSLDDFRSAYEVLSDAAVRHYLISGRTRSAERLMGDLAVLKFDMGDYAAAATFFGRVGTVYAEQKWNQVETAMLRMHAQCLKELHRKDEYIRVLLQLLAKSAARAKSKIDLRVRLPSAAADESENPRDLYRWLDDDSINTDGVLNELVTFSDELPYDIPTPMLDYFADVVVEPFIRHFDDRDGFMFRLRFRHLLDDDLVIDQARVRLVSTSPGQNREIWVESNEPCTVKQGVTKVWLKSNVTTFGAYVVERIVLKARKISFQLEPFLKPDATTPLGLSSSTAPILTAKKSKVLCYPRNESFNTKVSLCTFIHIDKIRSVQIECESGWNDIEKLEIQVRSASAGLRLHTGEATLQKGDARMEVPKKLRPGALELKGLARDSRVKIQIPYDLESTMSEIQVRLDITYQTASGSFHYLSQSTIPIDLPLDVNVQDLFKASALFSRFSIRTPNQKPLRLLDVTLSGTDEFAVRSPPGRISPLVVFPKQPASVLYKITKRKSAKSNKKTSEPLALKVVYQCLDDQVTDTLESSFMAALRESPIEHLARLLLPVLVERVLQRVATGDADHIALKGTVPVGSYDDLKWADITENLPEPTKGDVVSWLQKWHEGNSELPLPLATAPAEDSSQTSRNIVITVAVPKIQVVQTASLKILGHEEQTGCIQPVIPVGEMLMAELSVIHTRKWGDKSSLVKESKAIESEDDPLDCMYEIDANPDIWLIGGQRRAHFSAQEDELKAFPVMLMPLRPGHLLLPTVEVRYAPARKRPQSQSSAWTAGAALDAKSSAREKEKEAQGEEGEVTCETDYQSVSETVLVVPSVKSTTIGLEKSRLNGIEAHLIGSEGSEVDTGV</sequence>
<accession>A0A6G1GML0</accession>
<dbReference type="GO" id="GO:0034498">
    <property type="term" value="P:early endosome to Golgi transport"/>
    <property type="evidence" value="ECO:0007669"/>
    <property type="project" value="TreeGrafter"/>
</dbReference>
<evidence type="ECO:0000259" key="6">
    <source>
        <dbReference type="Pfam" id="PF23036"/>
    </source>
</evidence>
<dbReference type="InterPro" id="IPR045126">
    <property type="entry name" value="TRAPPC10/Trs130"/>
</dbReference>
<protein>
    <recommendedName>
        <fullName evidence="11">TMEM1 family protein-like protein</fullName>
    </recommendedName>
</protein>
<evidence type="ECO:0000259" key="7">
    <source>
        <dbReference type="Pfam" id="PF23274"/>
    </source>
</evidence>
<dbReference type="Pfam" id="PF24967">
    <property type="entry name" value="NTS_TR130"/>
    <property type="match status" value="1"/>
</dbReference>
<feature type="domain" description="TRAPPC10/Trs130 C-terminal" evidence="5">
    <location>
        <begin position="1322"/>
        <end position="1499"/>
    </location>
</feature>
<keyword evidence="2" id="KW-0813">Transport</keyword>
<feature type="domain" description="TRAPPC10/Trs130 N-terminal" evidence="6">
    <location>
        <begin position="251"/>
        <end position="415"/>
    </location>
</feature>
<dbReference type="GO" id="GO:0005829">
    <property type="term" value="C:cytosol"/>
    <property type="evidence" value="ECO:0007669"/>
    <property type="project" value="GOC"/>
</dbReference>
<feature type="region of interest" description="Disordered" evidence="4">
    <location>
        <begin position="227"/>
        <end position="251"/>
    </location>
</feature>
<feature type="domain" description="Trs130 NTS" evidence="8">
    <location>
        <begin position="685"/>
        <end position="779"/>
    </location>
</feature>
<feature type="region of interest" description="Disordered" evidence="4">
    <location>
        <begin position="122"/>
        <end position="146"/>
    </location>
</feature>
<feature type="compositionally biased region" description="Low complexity" evidence="4">
    <location>
        <begin position="549"/>
        <end position="562"/>
    </location>
</feature>
<dbReference type="Pfam" id="PF12584">
    <property type="entry name" value="TRAPPC10"/>
    <property type="match status" value="1"/>
</dbReference>
<feature type="compositionally biased region" description="Low complexity" evidence="4">
    <location>
        <begin position="173"/>
        <end position="183"/>
    </location>
</feature>
<dbReference type="Pfam" id="PF23036">
    <property type="entry name" value="TRAPPC10_1st"/>
    <property type="match status" value="1"/>
</dbReference>
<feature type="compositionally biased region" description="Basic and acidic residues" evidence="4">
    <location>
        <begin position="1467"/>
        <end position="1477"/>
    </location>
</feature>
<feature type="region of interest" description="Disordered" evidence="4">
    <location>
        <begin position="525"/>
        <end position="596"/>
    </location>
</feature>
<evidence type="ECO:0000256" key="3">
    <source>
        <dbReference type="ARBA" id="ARBA00023034"/>
    </source>
</evidence>
<keyword evidence="10" id="KW-1185">Reference proteome</keyword>
<dbReference type="GO" id="GO:1990071">
    <property type="term" value="C:TRAPPII protein complex"/>
    <property type="evidence" value="ECO:0007669"/>
    <property type="project" value="InterPro"/>
</dbReference>
<name>A0A6G1GML0_9PEZI</name>
<dbReference type="Pfam" id="PF24965">
    <property type="entry name" value="TRS130_4HB"/>
    <property type="match status" value="1"/>
</dbReference>
<dbReference type="OrthoDB" id="10256906at2759"/>
<evidence type="ECO:0008006" key="11">
    <source>
        <dbReference type="Google" id="ProtNLM"/>
    </source>
</evidence>
<proteinExistence type="predicted"/>
<evidence type="ECO:0000259" key="8">
    <source>
        <dbReference type="Pfam" id="PF24967"/>
    </source>
</evidence>
<feature type="compositionally biased region" description="Polar residues" evidence="4">
    <location>
        <begin position="188"/>
        <end position="199"/>
    </location>
</feature>
<dbReference type="PANTHER" id="PTHR13251:SF3">
    <property type="entry name" value="TRAFFICKING PROTEIN PARTICLE COMPLEX SUBUNIT 10"/>
    <property type="match status" value="1"/>
</dbReference>
<evidence type="ECO:0000256" key="1">
    <source>
        <dbReference type="ARBA" id="ARBA00004555"/>
    </source>
</evidence>
<feature type="compositionally biased region" description="Low complexity" evidence="4">
    <location>
        <begin position="135"/>
        <end position="146"/>
    </location>
</feature>
<dbReference type="Pfam" id="PF23274">
    <property type="entry name" value="DUF7077"/>
    <property type="match status" value="1"/>
</dbReference>
<feature type="region of interest" description="Disordered" evidence="4">
    <location>
        <begin position="169"/>
        <end position="199"/>
    </location>
</feature>
<dbReference type="InterPro" id="IPR022233">
    <property type="entry name" value="TRAPPC10/Trs130_C"/>
</dbReference>
<reference evidence="9" key="1">
    <citation type="journal article" date="2020" name="Stud. Mycol.">
        <title>101 Dothideomycetes genomes: a test case for predicting lifestyles and emergence of pathogens.</title>
        <authorList>
            <person name="Haridas S."/>
            <person name="Albert R."/>
            <person name="Binder M."/>
            <person name="Bloem J."/>
            <person name="Labutti K."/>
            <person name="Salamov A."/>
            <person name="Andreopoulos B."/>
            <person name="Baker S."/>
            <person name="Barry K."/>
            <person name="Bills G."/>
            <person name="Bluhm B."/>
            <person name="Cannon C."/>
            <person name="Castanera R."/>
            <person name="Culley D."/>
            <person name="Daum C."/>
            <person name="Ezra D."/>
            <person name="Gonzalez J."/>
            <person name="Henrissat B."/>
            <person name="Kuo A."/>
            <person name="Liang C."/>
            <person name="Lipzen A."/>
            <person name="Lutzoni F."/>
            <person name="Magnuson J."/>
            <person name="Mondo S."/>
            <person name="Nolan M."/>
            <person name="Ohm R."/>
            <person name="Pangilinan J."/>
            <person name="Park H.-J."/>
            <person name="Ramirez L."/>
            <person name="Alfaro M."/>
            <person name="Sun H."/>
            <person name="Tritt A."/>
            <person name="Yoshinaga Y."/>
            <person name="Zwiers L.-H."/>
            <person name="Turgeon B."/>
            <person name="Goodwin S."/>
            <person name="Spatafora J."/>
            <person name="Crous P."/>
            <person name="Grigoriev I."/>
        </authorList>
    </citation>
    <scope>NUCLEOTIDE SEQUENCE</scope>
    <source>
        <strain evidence="9">CBS 113979</strain>
    </source>
</reference>
<feature type="region of interest" description="Disordered" evidence="4">
    <location>
        <begin position="57"/>
        <end position="97"/>
    </location>
</feature>
<feature type="compositionally biased region" description="Low complexity" evidence="4">
    <location>
        <begin position="673"/>
        <end position="686"/>
    </location>
</feature>
<gene>
    <name evidence="9" type="ORF">K402DRAFT_424748</name>
</gene>
<organism evidence="9 10">
    <name type="scientific">Aulographum hederae CBS 113979</name>
    <dbReference type="NCBI Taxonomy" id="1176131"/>
    <lineage>
        <taxon>Eukaryota</taxon>
        <taxon>Fungi</taxon>
        <taxon>Dikarya</taxon>
        <taxon>Ascomycota</taxon>
        <taxon>Pezizomycotina</taxon>
        <taxon>Dothideomycetes</taxon>
        <taxon>Pleosporomycetidae</taxon>
        <taxon>Aulographales</taxon>
        <taxon>Aulographaceae</taxon>
    </lineage>
</organism>
<comment type="subcellular location">
    <subcellularLocation>
        <location evidence="1">Golgi apparatus</location>
    </subcellularLocation>
</comment>
<dbReference type="EMBL" id="ML977187">
    <property type="protein sequence ID" value="KAF1982161.1"/>
    <property type="molecule type" value="Genomic_DNA"/>
</dbReference>
<dbReference type="InterPro" id="IPR055505">
    <property type="entry name" value="DUF7077"/>
</dbReference>
<evidence type="ECO:0000313" key="9">
    <source>
        <dbReference type="EMBL" id="KAF1982161.1"/>
    </source>
</evidence>
<evidence type="ECO:0000256" key="2">
    <source>
        <dbReference type="ARBA" id="ARBA00022448"/>
    </source>
</evidence>
<evidence type="ECO:0000313" key="10">
    <source>
        <dbReference type="Proteomes" id="UP000800041"/>
    </source>
</evidence>
<dbReference type="GO" id="GO:0006891">
    <property type="term" value="P:intra-Golgi vesicle-mediated transport"/>
    <property type="evidence" value="ECO:0007669"/>
    <property type="project" value="TreeGrafter"/>
</dbReference>
<feature type="region of interest" description="Disordered" evidence="4">
    <location>
        <begin position="639"/>
        <end position="686"/>
    </location>
</feature>
<feature type="compositionally biased region" description="Acidic residues" evidence="4">
    <location>
        <begin position="650"/>
        <end position="663"/>
    </location>
</feature>
<keyword evidence="3" id="KW-0333">Golgi apparatus</keyword>
<dbReference type="InterPro" id="IPR056916">
    <property type="entry name" value="NTS_TR130"/>
</dbReference>
<dbReference type="InterPro" id="IPR056913">
    <property type="entry name" value="TRAPPC10/Trs130_N"/>
</dbReference>
<evidence type="ECO:0000259" key="5">
    <source>
        <dbReference type="Pfam" id="PF12584"/>
    </source>
</evidence>
<dbReference type="Proteomes" id="UP000800041">
    <property type="component" value="Unassembled WGS sequence"/>
</dbReference>
<evidence type="ECO:0000256" key="4">
    <source>
        <dbReference type="SAM" id="MobiDB-lite"/>
    </source>
</evidence>
<feature type="region of interest" description="Disordered" evidence="4">
    <location>
        <begin position="1447"/>
        <end position="1485"/>
    </location>
</feature>
<feature type="domain" description="DUF7077" evidence="7">
    <location>
        <begin position="988"/>
        <end position="1110"/>
    </location>
</feature>